<sequence>GAALCGLLRPLPRRRDSALWAQLLPRVRDPLLGGAGGAHLPGVQGPSGPRRPAHQPHPQQPGGEAAARGGRGRALGGPP</sequence>
<protein>
    <submittedName>
        <fullName evidence="2">Tripartite motif-containing 35</fullName>
    </submittedName>
</protein>
<dbReference type="EMBL" id="JP020163">
    <property type="protein sequence ID" value="AES08761.1"/>
    <property type="molecule type" value="mRNA"/>
</dbReference>
<evidence type="ECO:0000256" key="1">
    <source>
        <dbReference type="SAM" id="MobiDB-lite"/>
    </source>
</evidence>
<accession>G9KV32</accession>
<name>G9KV32_MUSPF</name>
<reference evidence="2" key="1">
    <citation type="journal article" date="2013" name="J. Virol.">
        <title>Sequencing, annotation, and characterization of the influenza ferret infectome.</title>
        <authorList>
            <person name="Leon A.J."/>
            <person name="Banner D."/>
            <person name="Xu L."/>
            <person name="Ran L."/>
            <person name="Peng Z."/>
            <person name="Yi K."/>
            <person name="Chen C."/>
            <person name="Xu F."/>
            <person name="Huang J."/>
            <person name="Zhao Z."/>
            <person name="Lin Z."/>
            <person name="Huang S.H."/>
            <person name="Fang Y."/>
            <person name="Kelvin A.A."/>
            <person name="Ross T.M."/>
            <person name="Farooqui A."/>
            <person name="Kelvin D.J."/>
        </authorList>
    </citation>
    <scope>NUCLEOTIDE SEQUENCE</scope>
    <source>
        <tissue evidence="2">Lungs</tissue>
    </source>
</reference>
<feature type="non-terminal residue" evidence="2">
    <location>
        <position position="79"/>
    </location>
</feature>
<organism evidence="2">
    <name type="scientific">Mustela putorius furo</name>
    <name type="common">European domestic ferret</name>
    <name type="synonym">Mustela furo</name>
    <dbReference type="NCBI Taxonomy" id="9669"/>
    <lineage>
        <taxon>Eukaryota</taxon>
        <taxon>Metazoa</taxon>
        <taxon>Chordata</taxon>
        <taxon>Craniata</taxon>
        <taxon>Vertebrata</taxon>
        <taxon>Euteleostomi</taxon>
        <taxon>Mammalia</taxon>
        <taxon>Eutheria</taxon>
        <taxon>Laurasiatheria</taxon>
        <taxon>Carnivora</taxon>
        <taxon>Caniformia</taxon>
        <taxon>Musteloidea</taxon>
        <taxon>Mustelidae</taxon>
        <taxon>Mustelinae</taxon>
        <taxon>Mustela</taxon>
    </lineage>
</organism>
<proteinExistence type="evidence at transcript level"/>
<feature type="compositionally biased region" description="Low complexity" evidence="1">
    <location>
        <begin position="56"/>
        <end position="68"/>
    </location>
</feature>
<dbReference type="AlphaFoldDB" id="G9KV32"/>
<feature type="region of interest" description="Disordered" evidence="1">
    <location>
        <begin position="30"/>
        <end position="79"/>
    </location>
</feature>
<feature type="non-terminal residue" evidence="2">
    <location>
        <position position="1"/>
    </location>
</feature>
<evidence type="ECO:0000313" key="2">
    <source>
        <dbReference type="EMBL" id="AES08761.1"/>
    </source>
</evidence>